<keyword evidence="7" id="KW-0614">Plasmid</keyword>
<proteinExistence type="inferred from homology"/>
<evidence type="ECO:0000256" key="3">
    <source>
        <dbReference type="ARBA" id="ARBA00022692"/>
    </source>
</evidence>
<reference evidence="7 8" key="1">
    <citation type="submission" date="2018-09" db="EMBL/GenBank/DDBJ databases">
        <title>Whole genome based analysis of evolution and adaptive divergence in Indian and Brazilian strains of Azospirillum brasilense.</title>
        <authorList>
            <person name="Singh C."/>
            <person name="Tripathi A.K."/>
        </authorList>
    </citation>
    <scope>NUCLEOTIDE SEQUENCE [LARGE SCALE GENOMIC DNA]</scope>
    <source>
        <strain evidence="7 8">MTCC4035</strain>
        <plasmid evidence="7 8">p3</plasmid>
    </source>
</reference>
<feature type="transmembrane region" description="Helical" evidence="6">
    <location>
        <begin position="190"/>
        <end position="208"/>
    </location>
</feature>
<dbReference type="InterPro" id="IPR005496">
    <property type="entry name" value="Integral_membrane_TerC"/>
</dbReference>
<dbReference type="KEGG" id="aare:D3093_28030"/>
<feature type="transmembrane region" description="Helical" evidence="6">
    <location>
        <begin position="46"/>
        <end position="64"/>
    </location>
</feature>
<dbReference type="Proteomes" id="UP000298595">
    <property type="component" value="Plasmid p3"/>
</dbReference>
<dbReference type="AlphaFoldDB" id="A0A4D8PLW6"/>
<evidence type="ECO:0000256" key="5">
    <source>
        <dbReference type="ARBA" id="ARBA00023136"/>
    </source>
</evidence>
<dbReference type="RefSeq" id="WP_137118030.1">
    <property type="nucleotide sequence ID" value="NZ_CP032324.1"/>
</dbReference>
<dbReference type="InterPro" id="IPR022301">
    <property type="entry name" value="Integral_membrane_YjbE"/>
</dbReference>
<sequence length="222" mass="23286">MESVDLWSQLAALGQVVAIDLVLAGDNAIVVGMAAAAVPLAQRRKVIFWGIGAAIVLRIFFALITTQLLAIIGLTLAGGVLLLWVCWKMFRELRSHGTDEVAPDEAMDAPDTPAGVSGNAAGAAVGGVTVGAAIWQIVVADVSMSLDNVLAVAGAAKDHPTILVIGLLLSVVLMGAAANMIAHVLHKHRWIGWVGLAIITYVALDMIWRGSNEVLMHTSWLS</sequence>
<evidence type="ECO:0000313" key="8">
    <source>
        <dbReference type="Proteomes" id="UP000298595"/>
    </source>
</evidence>
<protein>
    <submittedName>
        <fullName evidence="7">TerC family protein</fullName>
    </submittedName>
</protein>
<gene>
    <name evidence="7" type="ORF">D3093_28030</name>
</gene>
<accession>A0A4D8PLW6</accession>
<feature type="transmembrane region" description="Helical" evidence="6">
    <location>
        <begin position="162"/>
        <end position="184"/>
    </location>
</feature>
<dbReference type="NCBIfam" id="TIGR03717">
    <property type="entry name" value="R_switched_YjbE"/>
    <property type="match status" value="1"/>
</dbReference>
<comment type="similarity">
    <text evidence="2">Belongs to the TerC family.</text>
</comment>
<organism evidence="7 8">
    <name type="scientific">Azospirillum argentinense</name>
    <dbReference type="NCBI Taxonomy" id="2970906"/>
    <lineage>
        <taxon>Bacteria</taxon>
        <taxon>Pseudomonadati</taxon>
        <taxon>Pseudomonadota</taxon>
        <taxon>Alphaproteobacteria</taxon>
        <taxon>Rhodospirillales</taxon>
        <taxon>Azospirillaceae</taxon>
        <taxon>Azospirillum</taxon>
    </lineage>
</organism>
<feature type="transmembrane region" description="Helical" evidence="6">
    <location>
        <begin position="12"/>
        <end position="34"/>
    </location>
</feature>
<evidence type="ECO:0000256" key="6">
    <source>
        <dbReference type="SAM" id="Phobius"/>
    </source>
</evidence>
<evidence type="ECO:0000256" key="1">
    <source>
        <dbReference type="ARBA" id="ARBA00004141"/>
    </source>
</evidence>
<geneLocation type="plasmid" evidence="7 8">
    <name>p3</name>
</geneLocation>
<dbReference type="PANTHER" id="PTHR30238">
    <property type="entry name" value="MEMBRANE BOUND PREDICTED REDOX MODULATOR"/>
    <property type="match status" value="1"/>
</dbReference>
<keyword evidence="5 6" id="KW-0472">Membrane</keyword>
<comment type="subcellular location">
    <subcellularLocation>
        <location evidence="1">Membrane</location>
        <topology evidence="1">Multi-pass membrane protein</topology>
    </subcellularLocation>
</comment>
<feature type="transmembrane region" description="Helical" evidence="6">
    <location>
        <begin position="70"/>
        <end position="87"/>
    </location>
</feature>
<evidence type="ECO:0000256" key="2">
    <source>
        <dbReference type="ARBA" id="ARBA00007511"/>
    </source>
</evidence>
<dbReference type="GO" id="GO:0016020">
    <property type="term" value="C:membrane"/>
    <property type="evidence" value="ECO:0007669"/>
    <property type="project" value="UniProtKB-SubCell"/>
</dbReference>
<dbReference type="Pfam" id="PF03741">
    <property type="entry name" value="TerC"/>
    <property type="match status" value="1"/>
</dbReference>
<dbReference type="PANTHER" id="PTHR30238:SF4">
    <property type="entry name" value="SLL1022 PROTEIN"/>
    <property type="match status" value="1"/>
</dbReference>
<evidence type="ECO:0000313" key="7">
    <source>
        <dbReference type="EMBL" id="QCN99116.1"/>
    </source>
</evidence>
<keyword evidence="3 6" id="KW-0812">Transmembrane</keyword>
<evidence type="ECO:0000256" key="4">
    <source>
        <dbReference type="ARBA" id="ARBA00022989"/>
    </source>
</evidence>
<dbReference type="EMBL" id="CP032324">
    <property type="protein sequence ID" value="QCN99116.1"/>
    <property type="molecule type" value="Genomic_DNA"/>
</dbReference>
<name>A0A4D8PLW6_9PROT</name>
<keyword evidence="4 6" id="KW-1133">Transmembrane helix</keyword>